<evidence type="ECO:0000313" key="2">
    <source>
        <dbReference type="EMBL" id="KAF7114978.1"/>
    </source>
</evidence>
<comment type="caution">
    <text evidence="3">The sequence shown here is derived from an EMBL/GenBank/DDBJ whole genome shotgun (WGS) entry which is preliminary data.</text>
</comment>
<dbReference type="OrthoDB" id="10006285at2759"/>
<evidence type="ECO:0000313" key="5">
    <source>
        <dbReference type="Proteomes" id="UP000662466"/>
    </source>
</evidence>
<dbReference type="Proteomes" id="UP000662466">
    <property type="component" value="Unassembled WGS sequence"/>
</dbReference>
<accession>A0A8H6Q5L4</accession>
<dbReference type="SUPFAM" id="SSF63829">
    <property type="entry name" value="Calcium-dependent phosphotriesterase"/>
    <property type="match status" value="1"/>
</dbReference>
<dbReference type="InterPro" id="IPR015943">
    <property type="entry name" value="WD40/YVTN_repeat-like_dom_sf"/>
</dbReference>
<keyword evidence="1" id="KW-0732">Signal</keyword>
<reference evidence="3" key="1">
    <citation type="submission" date="2020-06" db="EMBL/GenBank/DDBJ databases">
        <title>Draft genome sequences of strains closely related to Aspergillus parafelis and Aspergillus hiratsukae.</title>
        <authorList>
            <person name="Dos Santos R.A.C."/>
            <person name="Rivero-Menendez O."/>
            <person name="Steenwyk J.L."/>
            <person name="Mead M.E."/>
            <person name="Goldman G.H."/>
            <person name="Alastruey-Izquierdo A."/>
            <person name="Rokas A."/>
        </authorList>
    </citation>
    <scope>NUCLEOTIDE SEQUENCE</scope>
    <source>
        <strain evidence="2">CNM-CM5793</strain>
        <strain evidence="3">CNM-CM6106</strain>
    </source>
</reference>
<evidence type="ECO:0000313" key="4">
    <source>
        <dbReference type="Proteomes" id="UP000630445"/>
    </source>
</evidence>
<dbReference type="EMBL" id="JACBAF010002150">
    <property type="protein sequence ID" value="KAF7166119.1"/>
    <property type="molecule type" value="Genomic_DNA"/>
</dbReference>
<evidence type="ECO:0000313" key="3">
    <source>
        <dbReference type="EMBL" id="KAF7166119.1"/>
    </source>
</evidence>
<protein>
    <submittedName>
        <fullName evidence="3">Uncharacterized protein</fullName>
    </submittedName>
</protein>
<name>A0A8H6Q5L4_9EURO</name>
<evidence type="ECO:0000256" key="1">
    <source>
        <dbReference type="SAM" id="SignalP"/>
    </source>
</evidence>
<dbReference type="Gene3D" id="2.130.10.10">
    <property type="entry name" value="YVTN repeat-like/Quinoprotein amine dehydrogenase"/>
    <property type="match status" value="1"/>
</dbReference>
<organism evidence="3 5">
    <name type="scientific">Aspergillus hiratsukae</name>
    <dbReference type="NCBI Taxonomy" id="1194566"/>
    <lineage>
        <taxon>Eukaryota</taxon>
        <taxon>Fungi</taxon>
        <taxon>Dikarya</taxon>
        <taxon>Ascomycota</taxon>
        <taxon>Pezizomycotina</taxon>
        <taxon>Eurotiomycetes</taxon>
        <taxon>Eurotiomycetidae</taxon>
        <taxon>Eurotiales</taxon>
        <taxon>Aspergillaceae</taxon>
        <taxon>Aspergillus</taxon>
        <taxon>Aspergillus subgen. Fumigati</taxon>
    </lineage>
</organism>
<proteinExistence type="predicted"/>
<dbReference type="Proteomes" id="UP000630445">
    <property type="component" value="Unassembled WGS sequence"/>
</dbReference>
<sequence>MFWFSIVCALNGLVAYASPTYANRTVSTGGISALYTMTNNAPNNLVAYPVYHETQLGNPKSFYTGGNGGVSRNSTSGGIGVPALVSGHSIVVSANHIFNVNAGSNSITMFEIAKNDSTLLRRIGVFDTPGDFPVTIAIRNSTICVGHSGSRPGVSCAEWNTEGISEFDDLRTVIKETHRPSLPDSNFGSSVLTDLLFTSDGSNLVASVSGYYTESQTGENMVRSWLVEPSGQVATEGTILSTGNHSFAFSGTVIAGTSKIFLTDPKFGGYTVDAQAPASPAALAEVEGAEAACWAQIDPRSGLAYITDDVRNLIVAVDPKTGKTVRTVKPKGNATGYVDFEIVGHYMYTLVNRNELAGQIAVLDLDVDEPSGQEYPIVGSVGHSQGLAVYG</sequence>
<gene>
    <name evidence="2" type="ORF">CNMCM5793_000748</name>
    <name evidence="3" type="ORF">CNMCM6106_002077</name>
</gene>
<keyword evidence="4" id="KW-1185">Reference proteome</keyword>
<dbReference type="EMBL" id="JACBAD010002120">
    <property type="protein sequence ID" value="KAF7114978.1"/>
    <property type="molecule type" value="Genomic_DNA"/>
</dbReference>
<feature type="chain" id="PRO_5036266708" evidence="1">
    <location>
        <begin position="23"/>
        <end position="391"/>
    </location>
</feature>
<dbReference type="AlphaFoldDB" id="A0A8H6Q5L4"/>
<feature type="signal peptide" evidence="1">
    <location>
        <begin position="1"/>
        <end position="22"/>
    </location>
</feature>